<protein>
    <submittedName>
        <fullName evidence="1">Uncharacterized protein</fullName>
    </submittedName>
</protein>
<keyword evidence="2" id="KW-1185">Reference proteome</keyword>
<reference evidence="2" key="1">
    <citation type="submission" date="2016-08" db="EMBL/GenBank/DDBJ databases">
        <authorList>
            <person name="Merda D."/>
            <person name="Briand M."/>
            <person name="Taghouti G."/>
            <person name="Carrere S."/>
            <person name="Gouzy J."/>
            <person name="Portier P."/>
            <person name="Jacques M.-A."/>
            <person name="Fischer-Le Saux M."/>
        </authorList>
    </citation>
    <scope>NUCLEOTIDE SEQUENCE [LARGE SCALE GENOMIC DNA]</scope>
    <source>
        <strain evidence="2">CFBP4643</strain>
    </source>
</reference>
<gene>
    <name evidence="1" type="ORF">XpiCFBP4643_20620</name>
</gene>
<dbReference type="RefSeq" id="WP_084725997.1">
    <property type="nucleotide sequence ID" value="NZ_MDEI01000026.1"/>
</dbReference>
<sequence length="62" mass="7385">MIELEQRSTAARCRSSFETGVYYKTMSDVLDLVGAVENIRDDYRTGLHHRTEDRWDTCLYFY</sequence>
<name>A0A2S7CVM1_9XANT</name>
<proteinExistence type="predicted"/>
<dbReference type="EMBL" id="MDEI01000026">
    <property type="protein sequence ID" value="PPU65519.1"/>
    <property type="molecule type" value="Genomic_DNA"/>
</dbReference>
<dbReference type="AlphaFoldDB" id="A0A2S7CVM1"/>
<evidence type="ECO:0000313" key="1">
    <source>
        <dbReference type="EMBL" id="PPU65519.1"/>
    </source>
</evidence>
<organism evidence="1 2">
    <name type="scientific">Xanthomonas pisi</name>
    <dbReference type="NCBI Taxonomy" id="56457"/>
    <lineage>
        <taxon>Bacteria</taxon>
        <taxon>Pseudomonadati</taxon>
        <taxon>Pseudomonadota</taxon>
        <taxon>Gammaproteobacteria</taxon>
        <taxon>Lysobacterales</taxon>
        <taxon>Lysobacteraceae</taxon>
        <taxon>Xanthomonas</taxon>
    </lineage>
</organism>
<comment type="caution">
    <text evidence="1">The sequence shown here is derived from an EMBL/GenBank/DDBJ whole genome shotgun (WGS) entry which is preliminary data.</text>
</comment>
<dbReference type="Proteomes" id="UP000238191">
    <property type="component" value="Unassembled WGS sequence"/>
</dbReference>
<evidence type="ECO:0000313" key="2">
    <source>
        <dbReference type="Proteomes" id="UP000238191"/>
    </source>
</evidence>
<accession>A0A2S7CVM1</accession>